<dbReference type="AlphaFoldDB" id="A0A7T0BX90"/>
<dbReference type="Proteomes" id="UP000594688">
    <property type="component" value="Chromosome"/>
</dbReference>
<keyword evidence="1" id="KW-1133">Transmembrane helix</keyword>
<evidence type="ECO:0000313" key="3">
    <source>
        <dbReference type="Proteomes" id="UP000594688"/>
    </source>
</evidence>
<accession>A0A7T0BX90</accession>
<name>A0A7T0BX90_9BACT</name>
<evidence type="ECO:0000256" key="1">
    <source>
        <dbReference type="SAM" id="Phobius"/>
    </source>
</evidence>
<evidence type="ECO:0000313" key="2">
    <source>
        <dbReference type="EMBL" id="QPJ62547.1"/>
    </source>
</evidence>
<protein>
    <submittedName>
        <fullName evidence="2">Uncharacterized protein</fullName>
    </submittedName>
</protein>
<feature type="transmembrane region" description="Helical" evidence="1">
    <location>
        <begin position="24"/>
        <end position="48"/>
    </location>
</feature>
<gene>
    <name evidence="2" type="ORF">G3M70_11965</name>
</gene>
<reference evidence="2 3" key="1">
    <citation type="submission" date="2020-02" db="EMBL/GenBank/DDBJ databases">
        <title>Genomic and physiological characterization of two novel Nitrospinaceae genera.</title>
        <authorList>
            <person name="Mueller A.J."/>
            <person name="Jung M.-Y."/>
            <person name="Strachan C.R."/>
            <person name="Herbold C.W."/>
            <person name="Kirkegaard R.H."/>
            <person name="Daims H."/>
        </authorList>
    </citation>
    <scope>NUCLEOTIDE SEQUENCE [LARGE SCALE GENOMIC DNA]</scope>
    <source>
        <strain evidence="2">EB</strain>
    </source>
</reference>
<keyword evidence="1" id="KW-0812">Transmembrane</keyword>
<dbReference type="KEGG" id="nli:G3M70_11965"/>
<dbReference type="EMBL" id="CP048685">
    <property type="protein sequence ID" value="QPJ62547.1"/>
    <property type="molecule type" value="Genomic_DNA"/>
</dbReference>
<organism evidence="2 3">
    <name type="scientific">Candidatus Nitronauta litoralis</name>
    <dbReference type="NCBI Taxonomy" id="2705533"/>
    <lineage>
        <taxon>Bacteria</taxon>
        <taxon>Pseudomonadati</taxon>
        <taxon>Nitrospinota/Tectimicrobiota group</taxon>
        <taxon>Nitrospinota</taxon>
        <taxon>Nitrospinia</taxon>
        <taxon>Nitrospinales</taxon>
        <taxon>Nitrospinaceae</taxon>
        <taxon>Candidatus Nitronauta</taxon>
    </lineage>
</organism>
<proteinExistence type="predicted"/>
<sequence length="51" mass="5618">MGSKNPEDDEIDAPLTEKQKKDVISVYAAVIAVLLIAASFVWNFLAALPWK</sequence>
<keyword evidence="1" id="KW-0472">Membrane</keyword>